<evidence type="ECO:0000313" key="1">
    <source>
        <dbReference type="EMBL" id="ABA08294.1"/>
    </source>
</evidence>
<organism evidence="1">
    <name type="scientific">Human immunodeficiency virus type 1</name>
    <name type="common">HIV-1</name>
    <dbReference type="NCBI Taxonomy" id="11676"/>
    <lineage>
        <taxon>Viruses</taxon>
        <taxon>Riboviria</taxon>
        <taxon>Pararnavirae</taxon>
        <taxon>Artverviricota</taxon>
        <taxon>Revtraviricetes</taxon>
        <taxon>Ortervirales</taxon>
        <taxon>Retroviridae</taxon>
        <taxon>Orthoretrovirinae</taxon>
        <taxon>Lentivirus</taxon>
        <taxon>Lentivirus humimdef1</taxon>
    </lineage>
</organism>
<gene>
    <name evidence="1" type="primary">env</name>
</gene>
<keyword evidence="1" id="KW-0261">Viral envelope protein</keyword>
<feature type="non-terminal residue" evidence="1">
    <location>
        <position position="123"/>
    </location>
</feature>
<reference evidence="1" key="1">
    <citation type="journal article" date="2008" name="AIDS Res. Hum. Retroviruses">
        <title>HIV type 1 genetic diversity in Moyale, Mandera, and Turkana based on env-C2-V3 sequences.</title>
        <authorList>
            <person name="Khamadi S.A."/>
            <person name="Lihana R.W."/>
            <person name="Mwaniki D.L."/>
            <person name="Kinyua J."/>
            <person name="Lagat N."/>
            <person name="Carter J.Y."/>
            <person name="Ichimura H."/>
            <person name="Oishi I."/>
            <person name="Okoth F.A."/>
            <person name="Ochieng W."/>
        </authorList>
    </citation>
    <scope>NUCLEOTIDE SEQUENCE</scope>
    <source>
        <strain evidence="1">TLHC024F</strain>
    </source>
</reference>
<keyword evidence="1" id="KW-0946">Virion</keyword>
<dbReference type="EMBL" id="DQ155206">
    <property type="protein sequence ID" value="ABA08294.1"/>
    <property type="molecule type" value="Genomic_DNA"/>
</dbReference>
<protein>
    <submittedName>
        <fullName evidence="1">Envelope glycoprotein</fullName>
    </submittedName>
</protein>
<accession>Q3LX38</accession>
<sequence length="123" mass="13872">CPFLSFVLFCIEVCWLNLKYYSYCYDMYVLLNSFGCIAICKILLHNSSYVLYSLGPLLRMVSRLLFHSGSAFVNCLPTSWSSVRSMPFHSYYMCFGLESAYHGFLAASNGLAWALSSIPTPGI</sequence>
<name>Q3LX38_HV1</name>
<feature type="non-terminal residue" evidence="1">
    <location>
        <position position="1"/>
    </location>
</feature>
<organismHost>
    <name type="scientific">Homo sapiens</name>
    <name type="common">Human</name>
    <dbReference type="NCBI Taxonomy" id="9606"/>
</organismHost>
<proteinExistence type="predicted"/>
<dbReference type="GO" id="GO:0019031">
    <property type="term" value="C:viral envelope"/>
    <property type="evidence" value="ECO:0007669"/>
    <property type="project" value="UniProtKB-KW"/>
</dbReference>